<dbReference type="AlphaFoldDB" id="S4MMW8"/>
<dbReference type="EMBL" id="AOPY01001352">
    <property type="protein sequence ID" value="EPJ40908.1"/>
    <property type="molecule type" value="Genomic_DNA"/>
</dbReference>
<dbReference type="HOGENOM" id="CLU_2883779_0_0_11"/>
<dbReference type="Proteomes" id="UP000015001">
    <property type="component" value="Unassembled WGS sequence"/>
</dbReference>
<protein>
    <submittedName>
        <fullName evidence="1">Uncharacterized protein</fullName>
    </submittedName>
</protein>
<gene>
    <name evidence="1" type="ORF">STAFG_2039</name>
</gene>
<comment type="caution">
    <text evidence="1">The sequence shown here is derived from an EMBL/GenBank/DDBJ whole genome shotgun (WGS) entry which is preliminary data.</text>
</comment>
<keyword evidence="2" id="KW-1185">Reference proteome</keyword>
<sequence length="63" mass="6742">MEGGQCGEVTRQGAGCFNTPWKLGLNSDNRRPPGPGALWLIFAGARGTRRGAGLTRPWEGRTT</sequence>
<evidence type="ECO:0000313" key="1">
    <source>
        <dbReference type="EMBL" id="EPJ40908.1"/>
    </source>
</evidence>
<evidence type="ECO:0000313" key="2">
    <source>
        <dbReference type="Proteomes" id="UP000015001"/>
    </source>
</evidence>
<organism evidence="1 2">
    <name type="scientific">Streptomyces afghaniensis 772</name>
    <dbReference type="NCBI Taxonomy" id="1283301"/>
    <lineage>
        <taxon>Bacteria</taxon>
        <taxon>Bacillati</taxon>
        <taxon>Actinomycetota</taxon>
        <taxon>Actinomycetes</taxon>
        <taxon>Kitasatosporales</taxon>
        <taxon>Streptomycetaceae</taxon>
        <taxon>Streptomyces</taxon>
    </lineage>
</organism>
<reference evidence="1 2" key="1">
    <citation type="submission" date="2013-02" db="EMBL/GenBank/DDBJ databases">
        <title>Draft Genome Sequence of Streptomyces afghaniensis, Which Produces Compounds of the Julimycin B-Complex.</title>
        <authorList>
            <person name="Gruening B.A."/>
            <person name="Praeg A."/>
            <person name="Erxleben A."/>
            <person name="Guenther S."/>
            <person name="Fiedler H.-P."/>
            <person name="Goodfellow M."/>
            <person name="Mueller M."/>
        </authorList>
    </citation>
    <scope>NUCLEOTIDE SEQUENCE [LARGE SCALE GENOMIC DNA]</scope>
    <source>
        <strain evidence="1 2">772</strain>
    </source>
</reference>
<accession>S4MMW8</accession>
<proteinExistence type="predicted"/>
<name>S4MMW8_9ACTN</name>
<dbReference type="PATRIC" id="fig|1283301.3.peg.2012"/>